<name>A0ABY6ZCZ1_9BACL</name>
<protein>
    <submittedName>
        <fullName evidence="1">Uncharacterized protein</fullName>
    </submittedName>
</protein>
<dbReference type="EMBL" id="CP104067">
    <property type="protein sequence ID" value="WAH40707.1"/>
    <property type="molecule type" value="Genomic_DNA"/>
</dbReference>
<dbReference type="RefSeq" id="WP_268004603.1">
    <property type="nucleotide sequence ID" value="NZ_BSUT01000001.1"/>
</dbReference>
<gene>
    <name evidence="1" type="ORF">NZD89_20755</name>
</gene>
<reference evidence="1" key="1">
    <citation type="submission" date="2022-08" db="EMBL/GenBank/DDBJ databases">
        <title>Alicyclobacillus fastidiosus DSM 17978, complete genome.</title>
        <authorList>
            <person name="Wang Q."/>
            <person name="Cai R."/>
            <person name="Wang Z."/>
        </authorList>
    </citation>
    <scope>NUCLEOTIDE SEQUENCE</scope>
    <source>
        <strain evidence="1">DSM 17978</strain>
    </source>
</reference>
<accession>A0ABY6ZCZ1</accession>
<proteinExistence type="predicted"/>
<evidence type="ECO:0000313" key="2">
    <source>
        <dbReference type="Proteomes" id="UP001164761"/>
    </source>
</evidence>
<keyword evidence="2" id="KW-1185">Reference proteome</keyword>
<sequence>MATWILAFVYVVGLIHRCQSVNSLASFFNKDSLLQRMTGIQKVSQSALSHGCNGQITFAADPVRYSERALSARDAVYHNFQTITSNGHQSLH</sequence>
<organism evidence="1 2">
    <name type="scientific">Alicyclobacillus fastidiosus</name>
    <dbReference type="NCBI Taxonomy" id="392011"/>
    <lineage>
        <taxon>Bacteria</taxon>
        <taxon>Bacillati</taxon>
        <taxon>Bacillota</taxon>
        <taxon>Bacilli</taxon>
        <taxon>Bacillales</taxon>
        <taxon>Alicyclobacillaceae</taxon>
        <taxon>Alicyclobacillus</taxon>
    </lineage>
</organism>
<dbReference type="Proteomes" id="UP001164761">
    <property type="component" value="Chromosome"/>
</dbReference>
<evidence type="ECO:0000313" key="1">
    <source>
        <dbReference type="EMBL" id="WAH40707.1"/>
    </source>
</evidence>